<dbReference type="Proteomes" id="UP001054889">
    <property type="component" value="Unassembled WGS sequence"/>
</dbReference>
<sequence length="199" mass="20686">MPPSRTPRSCCRAAILPAHSASLLAAALSHAASLPAAALSRAASLLCCASLLAIALLRTALSRDASLPCAALPRAASLLHEEADPASAAAAVPTPGKVTAQRGKVCVDGGGLCCTWSPHSAVRQATPPPASPTTSTSSRACLPRCSSPRTPCRCSTPTPSEMHLRRESVYFYIASLLKGKLPYPMQGLLEEEKERHSSH</sequence>
<protein>
    <submittedName>
        <fullName evidence="2">Uncharacterized protein</fullName>
    </submittedName>
</protein>
<dbReference type="EMBL" id="BQKI01000080">
    <property type="protein sequence ID" value="GJN28207.1"/>
    <property type="molecule type" value="Genomic_DNA"/>
</dbReference>
<evidence type="ECO:0000313" key="3">
    <source>
        <dbReference type="Proteomes" id="UP001054889"/>
    </source>
</evidence>
<keyword evidence="3" id="KW-1185">Reference proteome</keyword>
<name>A0AAV5F0Q1_ELECO</name>
<accession>A0AAV5F0Q1</accession>
<reference evidence="2" key="2">
    <citation type="submission" date="2021-12" db="EMBL/GenBank/DDBJ databases">
        <title>Resequencing data analysis of finger millet.</title>
        <authorList>
            <person name="Hatakeyama M."/>
            <person name="Aluri S."/>
            <person name="Balachadran M.T."/>
            <person name="Sivarajan S.R."/>
            <person name="Poveda L."/>
            <person name="Shimizu-Inatsugi R."/>
            <person name="Schlapbach R."/>
            <person name="Sreeman S.M."/>
            <person name="Shimizu K.K."/>
        </authorList>
    </citation>
    <scope>NUCLEOTIDE SEQUENCE</scope>
</reference>
<comment type="caution">
    <text evidence="2">The sequence shown here is derived from an EMBL/GenBank/DDBJ whole genome shotgun (WGS) entry which is preliminary data.</text>
</comment>
<reference evidence="2" key="1">
    <citation type="journal article" date="2018" name="DNA Res.">
        <title>Multiple hybrid de novo genome assembly of finger millet, an orphan allotetraploid crop.</title>
        <authorList>
            <person name="Hatakeyama M."/>
            <person name="Aluri S."/>
            <person name="Balachadran M.T."/>
            <person name="Sivarajan S.R."/>
            <person name="Patrignani A."/>
            <person name="Gruter S."/>
            <person name="Poveda L."/>
            <person name="Shimizu-Inatsugi R."/>
            <person name="Baeten J."/>
            <person name="Francoijs K.J."/>
            <person name="Nataraja K.N."/>
            <person name="Reddy Y.A.N."/>
            <person name="Phadnis S."/>
            <person name="Ravikumar R.L."/>
            <person name="Schlapbach R."/>
            <person name="Sreeman S.M."/>
            <person name="Shimizu K.K."/>
        </authorList>
    </citation>
    <scope>NUCLEOTIDE SEQUENCE</scope>
</reference>
<evidence type="ECO:0000256" key="1">
    <source>
        <dbReference type="SAM" id="MobiDB-lite"/>
    </source>
</evidence>
<feature type="region of interest" description="Disordered" evidence="1">
    <location>
        <begin position="124"/>
        <end position="158"/>
    </location>
</feature>
<organism evidence="2 3">
    <name type="scientific">Eleusine coracana subsp. coracana</name>
    <dbReference type="NCBI Taxonomy" id="191504"/>
    <lineage>
        <taxon>Eukaryota</taxon>
        <taxon>Viridiplantae</taxon>
        <taxon>Streptophyta</taxon>
        <taxon>Embryophyta</taxon>
        <taxon>Tracheophyta</taxon>
        <taxon>Spermatophyta</taxon>
        <taxon>Magnoliopsida</taxon>
        <taxon>Liliopsida</taxon>
        <taxon>Poales</taxon>
        <taxon>Poaceae</taxon>
        <taxon>PACMAD clade</taxon>
        <taxon>Chloridoideae</taxon>
        <taxon>Cynodonteae</taxon>
        <taxon>Eleusininae</taxon>
        <taxon>Eleusine</taxon>
    </lineage>
</organism>
<gene>
    <name evidence="2" type="primary">gb16304</name>
    <name evidence="2" type="ORF">PR202_gb16304</name>
</gene>
<feature type="compositionally biased region" description="Low complexity" evidence="1">
    <location>
        <begin position="132"/>
        <end position="158"/>
    </location>
</feature>
<evidence type="ECO:0000313" key="2">
    <source>
        <dbReference type="EMBL" id="GJN28207.1"/>
    </source>
</evidence>
<proteinExistence type="predicted"/>
<dbReference type="AlphaFoldDB" id="A0AAV5F0Q1"/>